<dbReference type="PANTHER" id="PTHR42770:SF7">
    <property type="entry name" value="MEMBRANE PROTEIN"/>
    <property type="match status" value="1"/>
</dbReference>
<feature type="transmembrane region" description="Helical" evidence="5">
    <location>
        <begin position="140"/>
        <end position="161"/>
    </location>
</feature>
<dbReference type="AlphaFoldDB" id="V5RKQ1"/>
<dbReference type="GO" id="GO:0016020">
    <property type="term" value="C:membrane"/>
    <property type="evidence" value="ECO:0007669"/>
    <property type="project" value="UniProtKB-SubCell"/>
</dbReference>
<evidence type="ECO:0000256" key="3">
    <source>
        <dbReference type="ARBA" id="ARBA00022989"/>
    </source>
</evidence>
<dbReference type="KEGG" id="sapi:SAPIS_v1c08460"/>
<dbReference type="RefSeq" id="WP_023790031.1">
    <property type="nucleotide sequence ID" value="NC_022998.1"/>
</dbReference>
<keyword evidence="2 5" id="KW-0812">Transmembrane</keyword>
<feature type="transmembrane region" description="Helical" evidence="5">
    <location>
        <begin position="348"/>
        <end position="370"/>
    </location>
</feature>
<dbReference type="PATRIC" id="fig|1276258.3.peg.867"/>
<proteinExistence type="predicted"/>
<feature type="transmembrane region" description="Helical" evidence="5">
    <location>
        <begin position="390"/>
        <end position="409"/>
    </location>
</feature>
<dbReference type="Pfam" id="PF00324">
    <property type="entry name" value="AA_permease"/>
    <property type="match status" value="1"/>
</dbReference>
<dbReference type="Gene3D" id="1.20.1740.10">
    <property type="entry name" value="Amino acid/polyamine transporter I"/>
    <property type="match status" value="1"/>
</dbReference>
<dbReference type="InterPro" id="IPR004841">
    <property type="entry name" value="AA-permease/SLC12A_dom"/>
</dbReference>
<feature type="transmembrane region" description="Helical" evidence="5">
    <location>
        <begin position="43"/>
        <end position="65"/>
    </location>
</feature>
<evidence type="ECO:0000259" key="6">
    <source>
        <dbReference type="Pfam" id="PF00324"/>
    </source>
</evidence>
<dbReference type="HOGENOM" id="CLU_459199_0_0_14"/>
<evidence type="ECO:0000313" key="8">
    <source>
        <dbReference type="Proteomes" id="UP000018550"/>
    </source>
</evidence>
<name>V5RKQ1_SPIAP</name>
<dbReference type="eggNOG" id="COG0531">
    <property type="taxonomic scope" value="Bacteria"/>
</dbReference>
<accession>V5RKQ1</accession>
<dbReference type="Proteomes" id="UP000018550">
    <property type="component" value="Chromosome"/>
</dbReference>
<gene>
    <name evidence="7" type="ORF">SAPIS_v1c08460</name>
</gene>
<keyword evidence="3 5" id="KW-1133">Transmembrane helix</keyword>
<evidence type="ECO:0000256" key="2">
    <source>
        <dbReference type="ARBA" id="ARBA00022692"/>
    </source>
</evidence>
<dbReference type="EMBL" id="CP006682">
    <property type="protein sequence ID" value="AHB36691.1"/>
    <property type="molecule type" value="Genomic_DNA"/>
</dbReference>
<feature type="domain" description="Amino acid permease/ SLC12A" evidence="6">
    <location>
        <begin position="21"/>
        <end position="493"/>
    </location>
</feature>
<evidence type="ECO:0000256" key="4">
    <source>
        <dbReference type="ARBA" id="ARBA00023136"/>
    </source>
</evidence>
<evidence type="ECO:0000256" key="1">
    <source>
        <dbReference type="ARBA" id="ARBA00004141"/>
    </source>
</evidence>
<dbReference type="STRING" id="1276258.SAPIS_v1c08460"/>
<feature type="transmembrane region" description="Helical" evidence="5">
    <location>
        <begin position="463"/>
        <end position="487"/>
    </location>
</feature>
<sequence length="528" mass="58738">MKIKNKELNLFSITWMGFSFIAGITFTASFTTILGKDSVGGHIYWIFALEGLIAFMCAWAFGKLVQVHPQANGGGSQYARTAFGKFWGLLMGMLNYSVIPLVGMNLLVSMVRQNFDGGAVDLVGFKNGVFTGSWGSWGSLYLDIIAFGLFIFASTVIFFGIRKYKVVGVAVGYITWTLTLLLMILGLVAGGLNLFGSSPNNGLLNHTTGIKLGFKNFSSAFTTCFLAYGGIETFITTGKNIKNRSKNVPLAIIIILIATTLFYIIFTLIIMFAVTGDFKGNPNLQIFDNLSNNVIIKKFGVWMIIACTLLMRFNSSLQLTLFGGSTLEPLAKQRFIPKKLEKENGENVPINGVITTIIISILTSVLFIFIPDIIQGVTGKPTPFDYATLASAASIVLISIYYLIIPVVLVQGFRKKIKLKIWEYIGWILTMGVLTFIIVMYFIDLFSTLANPYKDGVFLIQPVLASTFQLVYLFAIILVALYLYFVYHKKQMKLLSTNKEELEKLQEYEKVFVIFEKDTIIKNKNSSV</sequence>
<evidence type="ECO:0000313" key="7">
    <source>
        <dbReference type="EMBL" id="AHB36691.1"/>
    </source>
</evidence>
<evidence type="ECO:0000256" key="5">
    <source>
        <dbReference type="SAM" id="Phobius"/>
    </source>
</evidence>
<feature type="transmembrane region" description="Helical" evidence="5">
    <location>
        <begin position="421"/>
        <end position="443"/>
    </location>
</feature>
<feature type="transmembrane region" description="Helical" evidence="5">
    <location>
        <begin position="216"/>
        <end position="236"/>
    </location>
</feature>
<dbReference type="InterPro" id="IPR050367">
    <property type="entry name" value="APC_superfamily"/>
</dbReference>
<feature type="transmembrane region" description="Helical" evidence="5">
    <location>
        <begin position="294"/>
        <end position="313"/>
    </location>
</feature>
<feature type="transmembrane region" description="Helical" evidence="5">
    <location>
        <begin position="248"/>
        <end position="274"/>
    </location>
</feature>
<comment type="subcellular location">
    <subcellularLocation>
        <location evidence="1">Membrane</location>
        <topology evidence="1">Multi-pass membrane protein</topology>
    </subcellularLocation>
</comment>
<protein>
    <submittedName>
        <fullName evidence="7">Putative permease</fullName>
    </submittedName>
</protein>
<feature type="transmembrane region" description="Helical" evidence="5">
    <location>
        <begin position="173"/>
        <end position="196"/>
    </location>
</feature>
<keyword evidence="4 5" id="KW-0472">Membrane</keyword>
<reference evidence="7 8" key="1">
    <citation type="journal article" date="2014" name="Genome Announc.">
        <title>Complete Genome Sequence of Spiroplasma apis B31T (ATCC 33834), a Bacterium Associated with May Disease of Honeybees (Apis mellifera).</title>
        <authorList>
            <person name="Ku C."/>
            <person name="Lo W.S."/>
            <person name="Chen L.L."/>
            <person name="Kuo C.H."/>
        </authorList>
    </citation>
    <scope>NUCLEOTIDE SEQUENCE [LARGE SCALE GENOMIC DNA]</scope>
    <source>
        <strain evidence="7">B31</strain>
    </source>
</reference>
<organism evidence="7 8">
    <name type="scientific">Spiroplasma apis B31</name>
    <dbReference type="NCBI Taxonomy" id="1276258"/>
    <lineage>
        <taxon>Bacteria</taxon>
        <taxon>Bacillati</taxon>
        <taxon>Mycoplasmatota</taxon>
        <taxon>Mollicutes</taxon>
        <taxon>Entomoplasmatales</taxon>
        <taxon>Spiroplasmataceae</taxon>
        <taxon>Spiroplasma</taxon>
    </lineage>
</organism>
<keyword evidence="8" id="KW-1185">Reference proteome</keyword>
<dbReference type="GO" id="GO:0055085">
    <property type="term" value="P:transmembrane transport"/>
    <property type="evidence" value="ECO:0007669"/>
    <property type="project" value="InterPro"/>
</dbReference>
<feature type="transmembrane region" description="Helical" evidence="5">
    <location>
        <begin position="86"/>
        <end position="108"/>
    </location>
</feature>
<dbReference type="PIRSF" id="PIRSF006060">
    <property type="entry name" value="AA_transporter"/>
    <property type="match status" value="1"/>
</dbReference>
<dbReference type="OrthoDB" id="401072at2"/>
<dbReference type="PANTHER" id="PTHR42770">
    <property type="entry name" value="AMINO ACID TRANSPORTER-RELATED"/>
    <property type="match status" value="1"/>
</dbReference>
<feature type="transmembrane region" description="Helical" evidence="5">
    <location>
        <begin position="12"/>
        <end position="31"/>
    </location>
</feature>